<name>Q1D2F2_MYXXD</name>
<dbReference type="eggNOG" id="COG4304">
    <property type="taxonomic scope" value="Bacteria"/>
</dbReference>
<evidence type="ECO:0000313" key="2">
    <source>
        <dbReference type="Proteomes" id="UP000002402"/>
    </source>
</evidence>
<dbReference type="EnsemblBacteria" id="ABF86998">
    <property type="protein sequence ID" value="ABF86998"/>
    <property type="gene ID" value="MXAN_5016"/>
</dbReference>
<dbReference type="InterPro" id="IPR016630">
    <property type="entry name" value="UCP015278"/>
</dbReference>
<organism evidence="1 2">
    <name type="scientific">Myxococcus xanthus (strain DK1622)</name>
    <dbReference type="NCBI Taxonomy" id="246197"/>
    <lineage>
        <taxon>Bacteria</taxon>
        <taxon>Pseudomonadati</taxon>
        <taxon>Myxococcota</taxon>
        <taxon>Myxococcia</taxon>
        <taxon>Myxococcales</taxon>
        <taxon>Cystobacterineae</taxon>
        <taxon>Myxococcaceae</taxon>
        <taxon>Myxococcus</taxon>
    </lineage>
</organism>
<dbReference type="HOGENOM" id="CLU_124837_1_0_7"/>
<keyword evidence="2" id="KW-1185">Reference proteome</keyword>
<dbReference type="Pfam" id="PF10004">
    <property type="entry name" value="DUF2247"/>
    <property type="match status" value="1"/>
</dbReference>
<dbReference type="PIRSF" id="PIRSF015278">
    <property type="entry name" value="UCP015278"/>
    <property type="match status" value="1"/>
</dbReference>
<evidence type="ECO:0000313" key="1">
    <source>
        <dbReference type="EMBL" id="ABF86998.1"/>
    </source>
</evidence>
<gene>
    <name evidence="1" type="ordered locus">MXAN_5016</name>
</gene>
<proteinExistence type="predicted"/>
<sequence>MRTRLTWREVLFGVDNELLSSEVPVEMAVEQLGIEDWPVRALAELADLEPWKSPRSCVEALAGTEASQDAEAIKSKWLYLVLAWVFINREHFSDPLEMGEKIYADFGYPERVARFIRYMPSDEPDLGSREMNERRLYSQWKSYLDELSSEYAPR</sequence>
<dbReference type="AlphaFoldDB" id="Q1D2F2"/>
<accession>Q1D2F2</accession>
<dbReference type="EMBL" id="CP000113">
    <property type="protein sequence ID" value="ABF86998.1"/>
    <property type="molecule type" value="Genomic_DNA"/>
</dbReference>
<dbReference type="Proteomes" id="UP000002402">
    <property type="component" value="Chromosome"/>
</dbReference>
<dbReference type="KEGG" id="mxa:MXAN_5016"/>
<protein>
    <recommendedName>
        <fullName evidence="3">DUF2247 domain-containing protein</fullName>
    </recommendedName>
</protein>
<evidence type="ECO:0008006" key="3">
    <source>
        <dbReference type="Google" id="ProtNLM"/>
    </source>
</evidence>
<reference evidence="1 2" key="1">
    <citation type="journal article" date="2006" name="Proc. Natl. Acad. Sci. U.S.A.">
        <title>Evolution of sensory complexity recorded in a myxobacterial genome.</title>
        <authorList>
            <person name="Goldman B.S."/>
            <person name="Nierman W.C."/>
            <person name="Kaiser D."/>
            <person name="Slater S.C."/>
            <person name="Durkin A.S."/>
            <person name="Eisen J.A."/>
            <person name="Ronning C.M."/>
            <person name="Barbazuk W.B."/>
            <person name="Blanchard M."/>
            <person name="Field C."/>
            <person name="Halling C."/>
            <person name="Hinkle G."/>
            <person name="Iartchuk O."/>
            <person name="Kim H.S."/>
            <person name="Mackenzie C."/>
            <person name="Madupu R."/>
            <person name="Miller N."/>
            <person name="Shvartsbeyn A."/>
            <person name="Sullivan S.A."/>
            <person name="Vaudin M."/>
            <person name="Wiegand R."/>
            <person name="Kaplan H.B."/>
        </authorList>
    </citation>
    <scope>NUCLEOTIDE SEQUENCE [LARGE SCALE GENOMIC DNA]</scope>
    <source>
        <strain evidence="2">DK1622</strain>
    </source>
</reference>